<evidence type="ECO:0000259" key="8">
    <source>
        <dbReference type="Pfam" id="PF00814"/>
    </source>
</evidence>
<keyword evidence="2" id="KW-0808">Transferase</keyword>
<evidence type="ECO:0000256" key="1">
    <source>
        <dbReference type="ARBA" id="ARBA00012156"/>
    </source>
</evidence>
<dbReference type="PRINTS" id="PR00789">
    <property type="entry name" value="OSIALOPTASE"/>
</dbReference>
<keyword evidence="4" id="KW-0479">Metal-binding</keyword>
<dbReference type="Pfam" id="PF00814">
    <property type="entry name" value="TsaD"/>
    <property type="match status" value="1"/>
</dbReference>
<dbReference type="EMBL" id="JAJEKE010000007">
    <property type="protein sequence ID" value="MCQ1529830.1"/>
    <property type="molecule type" value="Genomic_DNA"/>
</dbReference>
<sequence length="322" mass="35675">MGIDTSCYTTSVALIDDKGYLIMDKRIMIKVKAGERGIRQSDAIYQHIENLDILLEDVFGSFDASHVKAIGVSSKPRNNPDSYMPVFNSGLHIGKVMSLCLKTPLFLLSHQENHILSGLWSQQLVPDKPFLAYHMSGGTTELLLVEGYERMAIKVIGGSSDLKAGQFIDRVGVAMGFSFPCGKEMDMLSKSEKEVDTSIPFSVKDSYASFSGPETFAQKIIKSKQYDKARLSKAVFLSVAKSVEETLINSKSLTEWKDVLFIGGVSSNSTIIEYLSNSHRLKAYDIKPVFSHRRYATDNALGCAVYAKEKYEREAGGLNGEY</sequence>
<dbReference type="Gene3D" id="3.30.420.40">
    <property type="match status" value="2"/>
</dbReference>
<dbReference type="InterPro" id="IPR000905">
    <property type="entry name" value="Gcp-like_dom"/>
</dbReference>
<dbReference type="SUPFAM" id="SSF53067">
    <property type="entry name" value="Actin-like ATPase domain"/>
    <property type="match status" value="1"/>
</dbReference>
<evidence type="ECO:0000256" key="7">
    <source>
        <dbReference type="ARBA" id="ARBA00048117"/>
    </source>
</evidence>
<name>A0ABT1NEX4_9FIRM</name>
<evidence type="ECO:0000313" key="10">
    <source>
        <dbReference type="Proteomes" id="UP001651880"/>
    </source>
</evidence>
<protein>
    <recommendedName>
        <fullName evidence="1">N(6)-L-threonylcarbamoyladenine synthase</fullName>
        <ecNumber evidence="1">2.3.1.234</ecNumber>
    </recommendedName>
</protein>
<evidence type="ECO:0000256" key="6">
    <source>
        <dbReference type="ARBA" id="ARBA00023315"/>
    </source>
</evidence>
<keyword evidence="10" id="KW-1185">Reference proteome</keyword>
<comment type="catalytic activity">
    <reaction evidence="7">
        <text>L-threonylcarbamoyladenylate + adenosine(37) in tRNA = N(6)-L-threonylcarbamoyladenosine(37) in tRNA + AMP + H(+)</text>
        <dbReference type="Rhea" id="RHEA:37059"/>
        <dbReference type="Rhea" id="RHEA-COMP:10162"/>
        <dbReference type="Rhea" id="RHEA-COMP:10163"/>
        <dbReference type="ChEBI" id="CHEBI:15378"/>
        <dbReference type="ChEBI" id="CHEBI:73682"/>
        <dbReference type="ChEBI" id="CHEBI:74411"/>
        <dbReference type="ChEBI" id="CHEBI:74418"/>
        <dbReference type="ChEBI" id="CHEBI:456215"/>
        <dbReference type="EC" id="2.3.1.234"/>
    </reaction>
</comment>
<evidence type="ECO:0000256" key="2">
    <source>
        <dbReference type="ARBA" id="ARBA00022679"/>
    </source>
</evidence>
<proteinExistence type="predicted"/>
<dbReference type="InterPro" id="IPR017861">
    <property type="entry name" value="KAE1/TsaD"/>
</dbReference>
<dbReference type="PANTHER" id="PTHR11735">
    <property type="entry name" value="TRNA N6-ADENOSINE THREONYLCARBAMOYLTRANSFERASE"/>
    <property type="match status" value="1"/>
</dbReference>
<keyword evidence="5" id="KW-0408">Iron</keyword>
<keyword evidence="3" id="KW-0819">tRNA processing</keyword>
<dbReference type="RefSeq" id="WP_255227415.1">
    <property type="nucleotide sequence ID" value="NZ_JAJEKE010000007.1"/>
</dbReference>
<feature type="domain" description="Gcp-like" evidence="8">
    <location>
        <begin position="34"/>
        <end position="301"/>
    </location>
</feature>
<organism evidence="9 10">
    <name type="scientific">Lutispora saccharofermentans</name>
    <dbReference type="NCBI Taxonomy" id="3024236"/>
    <lineage>
        <taxon>Bacteria</taxon>
        <taxon>Bacillati</taxon>
        <taxon>Bacillota</taxon>
        <taxon>Clostridia</taxon>
        <taxon>Lutisporales</taxon>
        <taxon>Lutisporaceae</taxon>
        <taxon>Lutispora</taxon>
    </lineage>
</organism>
<dbReference type="EC" id="2.3.1.234" evidence="1"/>
<evidence type="ECO:0000256" key="5">
    <source>
        <dbReference type="ARBA" id="ARBA00023004"/>
    </source>
</evidence>
<dbReference type="PANTHER" id="PTHR11735:SF6">
    <property type="entry name" value="TRNA N6-ADENOSINE THREONYLCARBAMOYLTRANSFERASE, MITOCHONDRIAL"/>
    <property type="match status" value="1"/>
</dbReference>
<reference evidence="9 10" key="1">
    <citation type="submission" date="2021-10" db="EMBL/GenBank/DDBJ databases">
        <title>Lutispora strain m25 sp. nov., a thermophilic, non-spore-forming bacterium isolated from a lab-scale methanogenic bioreactor digesting anaerobic sludge.</title>
        <authorList>
            <person name="El Houari A."/>
            <person name="Mcdonald J."/>
        </authorList>
    </citation>
    <scope>NUCLEOTIDE SEQUENCE [LARGE SCALE GENOMIC DNA]</scope>
    <source>
        <strain evidence="10">m25</strain>
    </source>
</reference>
<comment type="caution">
    <text evidence="9">The sequence shown here is derived from an EMBL/GenBank/DDBJ whole genome shotgun (WGS) entry which is preliminary data.</text>
</comment>
<keyword evidence="6" id="KW-0012">Acyltransferase</keyword>
<accession>A0ABT1NEX4</accession>
<evidence type="ECO:0000313" key="9">
    <source>
        <dbReference type="EMBL" id="MCQ1529830.1"/>
    </source>
</evidence>
<gene>
    <name evidence="9" type="ORF">LJD61_09770</name>
</gene>
<dbReference type="Proteomes" id="UP001651880">
    <property type="component" value="Unassembled WGS sequence"/>
</dbReference>
<evidence type="ECO:0000256" key="3">
    <source>
        <dbReference type="ARBA" id="ARBA00022694"/>
    </source>
</evidence>
<dbReference type="InterPro" id="IPR043129">
    <property type="entry name" value="ATPase_NBD"/>
</dbReference>
<evidence type="ECO:0000256" key="4">
    <source>
        <dbReference type="ARBA" id="ARBA00022723"/>
    </source>
</evidence>